<organism evidence="6 7">
    <name type="scientific">Porites lobata</name>
    <dbReference type="NCBI Taxonomy" id="104759"/>
    <lineage>
        <taxon>Eukaryota</taxon>
        <taxon>Metazoa</taxon>
        <taxon>Cnidaria</taxon>
        <taxon>Anthozoa</taxon>
        <taxon>Hexacorallia</taxon>
        <taxon>Scleractinia</taxon>
        <taxon>Fungiina</taxon>
        <taxon>Poritidae</taxon>
        <taxon>Porites</taxon>
    </lineage>
</organism>
<evidence type="ECO:0000256" key="3">
    <source>
        <dbReference type="ARBA" id="ARBA00022833"/>
    </source>
</evidence>
<dbReference type="InterPro" id="IPR017907">
    <property type="entry name" value="Znf_RING_CS"/>
</dbReference>
<proteinExistence type="predicted"/>
<protein>
    <recommendedName>
        <fullName evidence="5">RING-type domain-containing protein</fullName>
    </recommendedName>
</protein>
<keyword evidence="7" id="KW-1185">Reference proteome</keyword>
<evidence type="ECO:0000313" key="6">
    <source>
        <dbReference type="EMBL" id="CAH3182331.1"/>
    </source>
</evidence>
<keyword evidence="3" id="KW-0862">Zinc</keyword>
<accession>A0ABN8RS72</accession>
<dbReference type="InterPro" id="IPR018957">
    <property type="entry name" value="Znf_C3HC4_RING-type"/>
</dbReference>
<keyword evidence="1" id="KW-0479">Metal-binding</keyword>
<keyword evidence="2 4" id="KW-0863">Zinc-finger</keyword>
<reference evidence="6 7" key="1">
    <citation type="submission" date="2022-05" db="EMBL/GenBank/DDBJ databases">
        <authorList>
            <consortium name="Genoscope - CEA"/>
            <person name="William W."/>
        </authorList>
    </citation>
    <scope>NUCLEOTIDE SEQUENCE [LARGE SCALE GENOMIC DNA]</scope>
</reference>
<gene>
    <name evidence="6" type="ORF">PLOB_00026890</name>
</gene>
<dbReference type="Proteomes" id="UP001159405">
    <property type="component" value="Unassembled WGS sequence"/>
</dbReference>
<dbReference type="EMBL" id="CALNXK010000320">
    <property type="protein sequence ID" value="CAH3182331.1"/>
    <property type="molecule type" value="Genomic_DNA"/>
</dbReference>
<evidence type="ECO:0000256" key="2">
    <source>
        <dbReference type="ARBA" id="ARBA00022771"/>
    </source>
</evidence>
<feature type="non-terminal residue" evidence="6">
    <location>
        <position position="207"/>
    </location>
</feature>
<evidence type="ECO:0000259" key="5">
    <source>
        <dbReference type="PROSITE" id="PS50089"/>
    </source>
</evidence>
<sequence length="207" mass="23312">MMSTLFEVTFSVRDSSGKTGDVLLSEITNKFAKMYGIGIKKAAVENTEKTLDLTQSSSSSCKRKPLTNQSITVKKSVALLKKAGPMSLLPAVRQPSTNYCKKSVQRPHIPYIYTEPENCEPPSSISKISEKLKNCEDRLRAIEEMLVCSFCREVVKRPHTLVCGHSFCTLCISEWKQKQKEARRKPFCPDCSVEFPSTRRQLENPKG</sequence>
<dbReference type="Gene3D" id="3.30.40.10">
    <property type="entry name" value="Zinc/RING finger domain, C3HC4 (zinc finger)"/>
    <property type="match status" value="1"/>
</dbReference>
<feature type="domain" description="RING-type" evidence="5">
    <location>
        <begin position="148"/>
        <end position="192"/>
    </location>
</feature>
<name>A0ABN8RS72_9CNID</name>
<comment type="caution">
    <text evidence="6">The sequence shown here is derived from an EMBL/GenBank/DDBJ whole genome shotgun (WGS) entry which is preliminary data.</text>
</comment>
<dbReference type="InterPro" id="IPR001841">
    <property type="entry name" value="Znf_RING"/>
</dbReference>
<dbReference type="PROSITE" id="PS50089">
    <property type="entry name" value="ZF_RING_2"/>
    <property type="match status" value="1"/>
</dbReference>
<evidence type="ECO:0000256" key="4">
    <source>
        <dbReference type="PROSITE-ProRule" id="PRU00175"/>
    </source>
</evidence>
<dbReference type="SUPFAM" id="SSF57850">
    <property type="entry name" value="RING/U-box"/>
    <property type="match status" value="1"/>
</dbReference>
<evidence type="ECO:0000256" key="1">
    <source>
        <dbReference type="ARBA" id="ARBA00022723"/>
    </source>
</evidence>
<dbReference type="SMART" id="SM00184">
    <property type="entry name" value="RING"/>
    <property type="match status" value="1"/>
</dbReference>
<dbReference type="PROSITE" id="PS00518">
    <property type="entry name" value="ZF_RING_1"/>
    <property type="match status" value="1"/>
</dbReference>
<dbReference type="InterPro" id="IPR013083">
    <property type="entry name" value="Znf_RING/FYVE/PHD"/>
</dbReference>
<evidence type="ECO:0000313" key="7">
    <source>
        <dbReference type="Proteomes" id="UP001159405"/>
    </source>
</evidence>
<dbReference type="Pfam" id="PF00097">
    <property type="entry name" value="zf-C3HC4"/>
    <property type="match status" value="1"/>
</dbReference>